<dbReference type="PANTHER" id="PTHR34717">
    <property type="entry name" value="EG:BACR7A4.20 PROTEIN"/>
    <property type="match status" value="1"/>
</dbReference>
<sequence length="431" mass="48619">MSVVLYIGSGAVVAIATLILALRRHSAGKYLSVYSQPGPFYPIKFAAFYVLLRLRKLRGDSGGDGGDAGGGHGGGSGYGRKSHASEADMERVQPLSAHPQAIDAAYFNGYSRDGWYFGAGIQRRHHLKAECIMVIRPPETILDGDVLEWPWGPATDVDAVDDSSWNAGGLAYQTVTPMKEWRVMFNGELRQRRGRQVRQVSFDLTWRAETPCFDFDTDMDAGPTCEAIAREPWSGDFFQRLREAHQTHYEQFGRLTGEIKVQDVGQWQLNLDSMRDRSYGLYRKWNDFHRYILQYFVLEDSTCIAFHLVCLPVLMTHLITGFVITPDKKKLAATASSRSLWQIGETEPPPKTYQVDLTVQGNQRYELEVTSVDAPSYYCGWNWEARLYCVLAKIRCKLPDGRIVNGRGMCEFEYRHSGGRTDGRVPVPSNC</sequence>
<accession>A0A267FTX8</accession>
<evidence type="ECO:0000256" key="1">
    <source>
        <dbReference type="SAM" id="MobiDB-lite"/>
    </source>
</evidence>
<keyword evidence="2" id="KW-0812">Transmembrane</keyword>
<feature type="compositionally biased region" description="Gly residues" evidence="1">
    <location>
        <begin position="63"/>
        <end position="78"/>
    </location>
</feature>
<comment type="caution">
    <text evidence="3">The sequence shown here is derived from an EMBL/GenBank/DDBJ whole genome shotgun (WGS) entry which is preliminary data.</text>
</comment>
<dbReference type="PANTHER" id="PTHR34717:SF1">
    <property type="entry name" value="EG:BACR7A4.20 PROTEIN"/>
    <property type="match status" value="1"/>
</dbReference>
<feature type="region of interest" description="Disordered" evidence="1">
    <location>
        <begin position="63"/>
        <end position="83"/>
    </location>
</feature>
<dbReference type="OrthoDB" id="5798273at2759"/>
<protein>
    <submittedName>
        <fullName evidence="3">Uncharacterized protein</fullName>
    </submittedName>
</protein>
<feature type="transmembrane region" description="Helical" evidence="2">
    <location>
        <begin position="6"/>
        <end position="22"/>
    </location>
</feature>
<dbReference type="STRING" id="282301.A0A267FTX8"/>
<proteinExistence type="predicted"/>
<evidence type="ECO:0000256" key="2">
    <source>
        <dbReference type="SAM" id="Phobius"/>
    </source>
</evidence>
<keyword evidence="2" id="KW-0472">Membrane</keyword>
<organism evidence="3 4">
    <name type="scientific">Macrostomum lignano</name>
    <dbReference type="NCBI Taxonomy" id="282301"/>
    <lineage>
        <taxon>Eukaryota</taxon>
        <taxon>Metazoa</taxon>
        <taxon>Spiralia</taxon>
        <taxon>Lophotrochozoa</taxon>
        <taxon>Platyhelminthes</taxon>
        <taxon>Rhabditophora</taxon>
        <taxon>Macrostomorpha</taxon>
        <taxon>Macrostomida</taxon>
        <taxon>Macrostomidae</taxon>
        <taxon>Macrostomum</taxon>
    </lineage>
</organism>
<keyword evidence="4" id="KW-1185">Reference proteome</keyword>
<dbReference type="AlphaFoldDB" id="A0A267FTX8"/>
<reference evidence="3 4" key="1">
    <citation type="submission" date="2017-06" db="EMBL/GenBank/DDBJ databases">
        <title>A platform for efficient transgenesis in Macrostomum lignano, a flatworm model organism for stem cell research.</title>
        <authorList>
            <person name="Berezikov E."/>
        </authorList>
    </citation>
    <scope>NUCLEOTIDE SEQUENCE [LARGE SCALE GENOMIC DNA]</scope>
    <source>
        <strain evidence="3">DV1</strain>
        <tissue evidence="3">Whole organism</tissue>
    </source>
</reference>
<name>A0A267FTX8_9PLAT</name>
<dbReference type="EMBL" id="NIVC01000825">
    <property type="protein sequence ID" value="PAA76412.1"/>
    <property type="molecule type" value="Genomic_DNA"/>
</dbReference>
<evidence type="ECO:0000313" key="3">
    <source>
        <dbReference type="EMBL" id="PAA76412.1"/>
    </source>
</evidence>
<dbReference type="Proteomes" id="UP000215902">
    <property type="component" value="Unassembled WGS sequence"/>
</dbReference>
<gene>
    <name evidence="3" type="ORF">BOX15_Mlig013627g1</name>
</gene>
<keyword evidence="2" id="KW-1133">Transmembrane helix</keyword>
<evidence type="ECO:0000313" key="4">
    <source>
        <dbReference type="Proteomes" id="UP000215902"/>
    </source>
</evidence>